<comment type="caution">
    <text evidence="1">The sequence shown here is derived from an EMBL/GenBank/DDBJ whole genome shotgun (WGS) entry which is preliminary data.</text>
</comment>
<evidence type="ECO:0000313" key="2">
    <source>
        <dbReference type="Proteomes" id="UP001234178"/>
    </source>
</evidence>
<keyword evidence="2" id="KW-1185">Reference proteome</keyword>
<proteinExistence type="predicted"/>
<dbReference type="Proteomes" id="UP001234178">
    <property type="component" value="Unassembled WGS sequence"/>
</dbReference>
<dbReference type="EMBL" id="JAOYFB010000038">
    <property type="protein sequence ID" value="KAK4026114.1"/>
    <property type="molecule type" value="Genomic_DNA"/>
</dbReference>
<evidence type="ECO:0000313" key="1">
    <source>
        <dbReference type="EMBL" id="KAK4026114.1"/>
    </source>
</evidence>
<sequence>MKQLRKGNQHAHEIEYANEHIQRECFLLPISEVGHETVNNAKSSCPGIRLSFVPALGNAVEIVIQHSVQHASLKYKIKLLDAVTMSPEINAKQGFHVYRSRPVRSNAGQVSVRSQR</sequence>
<gene>
    <name evidence="1" type="ORF">OUZ56_015136</name>
</gene>
<accession>A0ABR0ALW6</accession>
<name>A0ABR0ALW6_9CRUS</name>
<protein>
    <submittedName>
        <fullName evidence="1">Uncharacterized protein</fullName>
    </submittedName>
</protein>
<reference evidence="1 2" key="1">
    <citation type="journal article" date="2023" name="Nucleic Acids Res.">
        <title>The hologenome of Daphnia magna reveals possible DNA methylation and microbiome-mediated evolution of the host genome.</title>
        <authorList>
            <person name="Chaturvedi A."/>
            <person name="Li X."/>
            <person name="Dhandapani V."/>
            <person name="Marshall H."/>
            <person name="Kissane S."/>
            <person name="Cuenca-Cambronero M."/>
            <person name="Asole G."/>
            <person name="Calvet F."/>
            <person name="Ruiz-Romero M."/>
            <person name="Marangio P."/>
            <person name="Guigo R."/>
            <person name="Rago D."/>
            <person name="Mirbahai L."/>
            <person name="Eastwood N."/>
            <person name="Colbourne J.K."/>
            <person name="Zhou J."/>
            <person name="Mallon E."/>
            <person name="Orsini L."/>
        </authorList>
    </citation>
    <scope>NUCLEOTIDE SEQUENCE [LARGE SCALE GENOMIC DNA]</scope>
    <source>
        <strain evidence="1">LRV0_1</strain>
    </source>
</reference>
<organism evidence="1 2">
    <name type="scientific">Daphnia magna</name>
    <dbReference type="NCBI Taxonomy" id="35525"/>
    <lineage>
        <taxon>Eukaryota</taxon>
        <taxon>Metazoa</taxon>
        <taxon>Ecdysozoa</taxon>
        <taxon>Arthropoda</taxon>
        <taxon>Crustacea</taxon>
        <taxon>Branchiopoda</taxon>
        <taxon>Diplostraca</taxon>
        <taxon>Cladocera</taxon>
        <taxon>Anomopoda</taxon>
        <taxon>Daphniidae</taxon>
        <taxon>Daphnia</taxon>
    </lineage>
</organism>